<evidence type="ECO:0000313" key="1">
    <source>
        <dbReference type="EMBL" id="CAD7693231.1"/>
    </source>
</evidence>
<dbReference type="InterPro" id="IPR045131">
    <property type="entry name" value="CISD1/2"/>
</dbReference>
<dbReference type="GO" id="GO:0051537">
    <property type="term" value="F:2 iron, 2 sulfur cluster binding"/>
    <property type="evidence" value="ECO:0007669"/>
    <property type="project" value="InterPro"/>
</dbReference>
<protein>
    <submittedName>
        <fullName evidence="1">(raccoon dog) hypothetical protein</fullName>
    </submittedName>
</protein>
<dbReference type="InterPro" id="IPR042216">
    <property type="entry name" value="MitoNEET_CISD"/>
</dbReference>
<name>A0A811ZWB0_NYCPR</name>
<evidence type="ECO:0000313" key="2">
    <source>
        <dbReference type="Proteomes" id="UP000645828"/>
    </source>
</evidence>
<comment type="caution">
    <text evidence="1">The sequence shown here is derived from an EMBL/GenBank/DDBJ whole genome shotgun (WGS) entry which is preliminary data.</text>
</comment>
<sequence length="114" mass="13148">MFFLQWHHESDFQIAAVIIATEIAAIRHLAFRRFYAKDHWDEFMVNLHIQKDKPKTVYAFDIKDLGDKALPFCHGSHTKHNEETGDNVGPLLIKKKGNLSVQFSRCKPTCHGVT</sequence>
<dbReference type="EMBL" id="CAJHUB010000777">
    <property type="protein sequence ID" value="CAD7693231.1"/>
    <property type="molecule type" value="Genomic_DNA"/>
</dbReference>
<dbReference type="GO" id="GO:0010506">
    <property type="term" value="P:regulation of autophagy"/>
    <property type="evidence" value="ECO:0007669"/>
    <property type="project" value="InterPro"/>
</dbReference>
<gene>
    <name evidence="1" type="ORF">NYPRO_LOCUS26023</name>
</gene>
<keyword evidence="2" id="KW-1185">Reference proteome</keyword>
<proteinExistence type="predicted"/>
<accession>A0A811ZWB0</accession>
<dbReference type="Gene3D" id="3.40.5.90">
    <property type="entry name" value="CDGSH iron-sulfur domain, mitoNEET-type"/>
    <property type="match status" value="1"/>
</dbReference>
<dbReference type="Proteomes" id="UP000645828">
    <property type="component" value="Unassembled WGS sequence"/>
</dbReference>
<dbReference type="PANTHER" id="PTHR13680">
    <property type="entry name" value="CDGSH IRON-SULFUR DOMAIN-CONTAINING PROTEIN 1"/>
    <property type="match status" value="1"/>
</dbReference>
<dbReference type="PANTHER" id="PTHR13680:SF5">
    <property type="entry name" value="CDGSH IRON-SULFUR DOMAIN-CONTAINING PROTEIN 1"/>
    <property type="match status" value="1"/>
</dbReference>
<dbReference type="AlphaFoldDB" id="A0A811ZWB0"/>
<organism evidence="1 2">
    <name type="scientific">Nyctereutes procyonoides</name>
    <name type="common">Raccoon dog</name>
    <name type="synonym">Canis procyonoides</name>
    <dbReference type="NCBI Taxonomy" id="34880"/>
    <lineage>
        <taxon>Eukaryota</taxon>
        <taxon>Metazoa</taxon>
        <taxon>Chordata</taxon>
        <taxon>Craniata</taxon>
        <taxon>Vertebrata</taxon>
        <taxon>Euteleostomi</taxon>
        <taxon>Mammalia</taxon>
        <taxon>Eutheria</taxon>
        <taxon>Laurasiatheria</taxon>
        <taxon>Carnivora</taxon>
        <taxon>Caniformia</taxon>
        <taxon>Canidae</taxon>
        <taxon>Nyctereutes</taxon>
    </lineage>
</organism>
<dbReference type="GO" id="GO:0005741">
    <property type="term" value="C:mitochondrial outer membrane"/>
    <property type="evidence" value="ECO:0007669"/>
    <property type="project" value="TreeGrafter"/>
</dbReference>
<reference evidence="1" key="1">
    <citation type="submission" date="2020-12" db="EMBL/GenBank/DDBJ databases">
        <authorList>
            <consortium name="Molecular Ecology Group"/>
        </authorList>
    </citation>
    <scope>NUCLEOTIDE SEQUENCE</scope>
    <source>
        <strain evidence="1">TBG_1078</strain>
    </source>
</reference>